<keyword evidence="4 6" id="KW-0689">Ribosomal protein</keyword>
<dbReference type="GO" id="GO:1990904">
    <property type="term" value="C:ribonucleoprotein complex"/>
    <property type="evidence" value="ECO:0007669"/>
    <property type="project" value="UniProtKB-KW"/>
</dbReference>
<gene>
    <name evidence="6" type="primary">rplW</name>
    <name evidence="7" type="ORF">HNQ60_002935</name>
</gene>
<dbReference type="FunFam" id="3.30.70.330:FF:000001">
    <property type="entry name" value="50S ribosomal protein L23"/>
    <property type="match status" value="1"/>
</dbReference>
<evidence type="ECO:0000256" key="4">
    <source>
        <dbReference type="ARBA" id="ARBA00022980"/>
    </source>
</evidence>
<keyword evidence="5 6" id="KW-0687">Ribonucleoprotein</keyword>
<evidence type="ECO:0000256" key="3">
    <source>
        <dbReference type="ARBA" id="ARBA00022884"/>
    </source>
</evidence>
<dbReference type="EMBL" id="JACHHZ010000003">
    <property type="protein sequence ID" value="MBB6094054.1"/>
    <property type="molecule type" value="Genomic_DNA"/>
</dbReference>
<keyword evidence="2 6" id="KW-0699">rRNA-binding</keyword>
<organism evidence="7 8">
    <name type="scientific">Povalibacter uvarum</name>
    <dbReference type="NCBI Taxonomy" id="732238"/>
    <lineage>
        <taxon>Bacteria</taxon>
        <taxon>Pseudomonadati</taxon>
        <taxon>Pseudomonadota</taxon>
        <taxon>Gammaproteobacteria</taxon>
        <taxon>Steroidobacterales</taxon>
        <taxon>Steroidobacteraceae</taxon>
        <taxon>Povalibacter</taxon>
    </lineage>
</organism>
<dbReference type="InterPro" id="IPR013025">
    <property type="entry name" value="Ribosomal_uL23-like"/>
</dbReference>
<protein>
    <recommendedName>
        <fullName evidence="6">Large ribosomal subunit protein uL23</fullName>
    </recommendedName>
</protein>
<evidence type="ECO:0000313" key="8">
    <source>
        <dbReference type="Proteomes" id="UP000588068"/>
    </source>
</evidence>
<comment type="similarity">
    <text evidence="1 6">Belongs to the universal ribosomal protein uL23 family.</text>
</comment>
<dbReference type="NCBIfam" id="NF004359">
    <property type="entry name" value="PRK05738.1-3"/>
    <property type="match status" value="1"/>
</dbReference>
<keyword evidence="8" id="KW-1185">Reference proteome</keyword>
<evidence type="ECO:0000256" key="6">
    <source>
        <dbReference type="HAMAP-Rule" id="MF_01369"/>
    </source>
</evidence>
<evidence type="ECO:0000256" key="5">
    <source>
        <dbReference type="ARBA" id="ARBA00023274"/>
    </source>
</evidence>
<dbReference type="Pfam" id="PF00276">
    <property type="entry name" value="Ribosomal_L23"/>
    <property type="match status" value="1"/>
</dbReference>
<evidence type="ECO:0000256" key="1">
    <source>
        <dbReference type="ARBA" id="ARBA00006700"/>
    </source>
</evidence>
<dbReference type="GO" id="GO:0019843">
    <property type="term" value="F:rRNA binding"/>
    <property type="evidence" value="ECO:0007669"/>
    <property type="project" value="UniProtKB-UniRule"/>
</dbReference>
<dbReference type="Gene3D" id="3.30.70.330">
    <property type="match status" value="1"/>
</dbReference>
<name>A0A841HN83_9GAMM</name>
<proteinExistence type="inferred from homology"/>
<comment type="caution">
    <text evidence="7">The sequence shown here is derived from an EMBL/GenBank/DDBJ whole genome shotgun (WGS) entry which is preliminary data.</text>
</comment>
<dbReference type="Proteomes" id="UP000588068">
    <property type="component" value="Unassembled WGS sequence"/>
</dbReference>
<dbReference type="GO" id="GO:0005840">
    <property type="term" value="C:ribosome"/>
    <property type="evidence" value="ECO:0007669"/>
    <property type="project" value="UniProtKB-KW"/>
</dbReference>
<dbReference type="HAMAP" id="MF_01369_B">
    <property type="entry name" value="Ribosomal_uL23_B"/>
    <property type="match status" value="1"/>
</dbReference>
<comment type="function">
    <text evidence="6">One of the early assembly proteins it binds 23S rRNA. One of the proteins that surrounds the polypeptide exit tunnel on the outside of the ribosome. Forms the main docking site for trigger factor binding to the ribosome.</text>
</comment>
<reference evidence="7 8" key="1">
    <citation type="submission" date="2020-08" db="EMBL/GenBank/DDBJ databases">
        <title>Genomic Encyclopedia of Type Strains, Phase IV (KMG-IV): sequencing the most valuable type-strain genomes for metagenomic binning, comparative biology and taxonomic classification.</title>
        <authorList>
            <person name="Goeker M."/>
        </authorList>
    </citation>
    <scope>NUCLEOTIDE SEQUENCE [LARGE SCALE GENOMIC DNA]</scope>
    <source>
        <strain evidence="7 8">DSM 26723</strain>
    </source>
</reference>
<dbReference type="GO" id="GO:0006412">
    <property type="term" value="P:translation"/>
    <property type="evidence" value="ECO:0007669"/>
    <property type="project" value="UniProtKB-UniRule"/>
</dbReference>
<dbReference type="AlphaFoldDB" id="A0A841HN83"/>
<sequence>MSQERLMSVLLGPHVSEKSARVAEANQFVFRVRRDASRPEVKAAVELMFEVKVANVNIVNVGGKQKRFGQRLGQRQDFKKAYVRLAPGQSIDFSGADA</sequence>
<dbReference type="GO" id="GO:0003735">
    <property type="term" value="F:structural constituent of ribosome"/>
    <property type="evidence" value="ECO:0007669"/>
    <property type="project" value="InterPro"/>
</dbReference>
<comment type="subunit">
    <text evidence="6">Part of the 50S ribosomal subunit. Contacts protein L29, and trigger factor when it is bound to the ribosome.</text>
</comment>
<dbReference type="InterPro" id="IPR012678">
    <property type="entry name" value="Ribosomal_uL23/eL15/eS24_sf"/>
</dbReference>
<dbReference type="PANTHER" id="PTHR11620">
    <property type="entry name" value="60S RIBOSOMAL PROTEIN L23A"/>
    <property type="match status" value="1"/>
</dbReference>
<evidence type="ECO:0000256" key="2">
    <source>
        <dbReference type="ARBA" id="ARBA00022730"/>
    </source>
</evidence>
<dbReference type="InterPro" id="IPR012677">
    <property type="entry name" value="Nucleotide-bd_a/b_plait_sf"/>
</dbReference>
<dbReference type="NCBIfam" id="NF004363">
    <property type="entry name" value="PRK05738.2-4"/>
    <property type="match status" value="1"/>
</dbReference>
<evidence type="ECO:0000313" key="7">
    <source>
        <dbReference type="EMBL" id="MBB6094054.1"/>
    </source>
</evidence>
<accession>A0A841HN83</accession>
<keyword evidence="3 6" id="KW-0694">RNA-binding</keyword>
<dbReference type="SUPFAM" id="SSF54189">
    <property type="entry name" value="Ribosomal proteins S24e, L23 and L15e"/>
    <property type="match status" value="1"/>
</dbReference>
<dbReference type="RefSeq" id="WP_184332980.1">
    <property type="nucleotide sequence ID" value="NZ_JACHHZ010000003.1"/>
</dbReference>